<evidence type="ECO:0000313" key="2">
    <source>
        <dbReference type="EMBL" id="SDX33656.1"/>
    </source>
</evidence>
<accession>A0A1H3AVB9</accession>
<sequence length="203" mass="21506">MHATITGTLALAAGLALTLNTACADEVTDQLDAAKQAYEAGELRTAAETLNGAVEAIRAQITAGLLSLFPPPLDGWVADEAQSQSGGLASMLTGTHLSRRYVREDNAEVTLTLMADSPMMPMLTMAISMPFMMQANEDLKSFSLKGERGMMEHTPGSQTYKVTLMVGSRLLVQGEGSGLTEAAPLEQYLNALDLEAIQNALAD</sequence>
<evidence type="ECO:0000256" key="1">
    <source>
        <dbReference type="SAM" id="SignalP"/>
    </source>
</evidence>
<dbReference type="STRING" id="1058.SAMN05421783_12164"/>
<dbReference type="AlphaFoldDB" id="A0A1H3AVB9"/>
<name>A0A1H3AVB9_THIRO</name>
<evidence type="ECO:0000313" key="3">
    <source>
        <dbReference type="Proteomes" id="UP000198816"/>
    </source>
</evidence>
<dbReference type="RefSeq" id="WP_093035892.1">
    <property type="nucleotide sequence ID" value="NZ_FNNZ01000021.1"/>
</dbReference>
<reference evidence="3" key="1">
    <citation type="submission" date="2016-10" db="EMBL/GenBank/DDBJ databases">
        <authorList>
            <person name="Varghese N."/>
            <person name="Submissions S."/>
        </authorList>
    </citation>
    <scope>NUCLEOTIDE SEQUENCE [LARGE SCALE GENOMIC DNA]</scope>
    <source>
        <strain evidence="3">DSM 217</strain>
    </source>
</reference>
<protein>
    <submittedName>
        <fullName evidence="2">Uncharacterized protein</fullName>
    </submittedName>
</protein>
<proteinExistence type="predicted"/>
<keyword evidence="1" id="KW-0732">Signal</keyword>
<dbReference type="EMBL" id="FNNZ01000021">
    <property type="protein sequence ID" value="SDX33656.1"/>
    <property type="molecule type" value="Genomic_DNA"/>
</dbReference>
<feature type="signal peptide" evidence="1">
    <location>
        <begin position="1"/>
        <end position="24"/>
    </location>
</feature>
<dbReference type="OrthoDB" id="5766180at2"/>
<dbReference type="Proteomes" id="UP000198816">
    <property type="component" value="Unassembled WGS sequence"/>
</dbReference>
<organism evidence="2 3">
    <name type="scientific">Thiocapsa roseopersicina</name>
    <dbReference type="NCBI Taxonomy" id="1058"/>
    <lineage>
        <taxon>Bacteria</taxon>
        <taxon>Pseudomonadati</taxon>
        <taxon>Pseudomonadota</taxon>
        <taxon>Gammaproteobacteria</taxon>
        <taxon>Chromatiales</taxon>
        <taxon>Chromatiaceae</taxon>
        <taxon>Thiocapsa</taxon>
    </lineage>
</organism>
<keyword evidence="3" id="KW-1185">Reference proteome</keyword>
<gene>
    <name evidence="2" type="ORF">SAMN05421783_12164</name>
</gene>
<feature type="chain" id="PRO_5011586939" evidence="1">
    <location>
        <begin position="25"/>
        <end position="203"/>
    </location>
</feature>